<name>A0A6N3AE38_9FIRM</name>
<evidence type="ECO:0000256" key="1">
    <source>
        <dbReference type="SAM" id="Coils"/>
    </source>
</evidence>
<accession>A0A6N3AE38</accession>
<gene>
    <name evidence="2" type="ORF">PGLFYP46_01378</name>
</gene>
<proteinExistence type="predicted"/>
<dbReference type="SUPFAM" id="SSF52540">
    <property type="entry name" value="P-loop containing nucleoside triphosphate hydrolases"/>
    <property type="match status" value="1"/>
</dbReference>
<sequence>MNEKKLNDQAIPTLDEIQKLYEGFLREEASQINEESQVESGEFFKNFRKYENKDRITSKDNQIIKKYEDYLKVERKKQKELIEELENLIDYESFFLEIERNYNKKNYKGNFYGSNPATRYRINKINEYSRKLMEIINSSPEAWEFYYHRKLLRDIETGYNKGLVEVKYVVDAKERIISSLKKGTPVYIIGHLGSGKTQIAREAAIEFTIENIIQKELEESLEKWFLNNKNATEDEAIEKFRELKEIKKNYYKNLLRNGSQEEMENINPYFISGSYNLTYEDMFVEKTLSLEKASSNESNLELIDEVVDQYFSWTKAHGKDLKEIDPKKQDLIKSKVWDSISDIFIARNTSYGTVVKKIEREILLAVKKGRPVIIDELNTIAMQNLIGLNDILQSKIGSRAYVTGIGPVKIKEGFGLIGTGNLSTESVSYEGTNELNPAFKSRFQTIEYNYVNQNTIASLKNQSDNKKNELFRILITRLVDKKGNLHIPTPSRTLEELFRLAQLSRLTQEVFMGKLISSEENNFSGDLPELKESVLSLRNILRVLDNWNLGEEKDLTMALWDGFISSITNPKDQAYILSQALRFGFFKESEGWTLKNNNLGKVVQEYDDLRTRPYEYTRGESESLSYLDLIKILFGPQAERKEIPDNLKDFLREIEKEEKISIDEYEELDERLNHLEHSAYLLDYLRDIENNKK</sequence>
<keyword evidence="1" id="KW-0175">Coiled coil</keyword>
<organism evidence="2">
    <name type="scientific">Peptoniphilus gorbachii</name>
    <dbReference type="NCBI Taxonomy" id="411567"/>
    <lineage>
        <taxon>Bacteria</taxon>
        <taxon>Bacillati</taxon>
        <taxon>Bacillota</taxon>
        <taxon>Tissierellia</taxon>
        <taxon>Tissierellales</taxon>
        <taxon>Peptoniphilaceae</taxon>
        <taxon>Peptoniphilus</taxon>
    </lineage>
</organism>
<evidence type="ECO:0008006" key="3">
    <source>
        <dbReference type="Google" id="ProtNLM"/>
    </source>
</evidence>
<reference evidence="2" key="1">
    <citation type="submission" date="2019-11" db="EMBL/GenBank/DDBJ databases">
        <authorList>
            <person name="Feng L."/>
        </authorList>
    </citation>
    <scope>NUCLEOTIDE SEQUENCE</scope>
    <source>
        <strain evidence="2">PgorbachiiLFYP46</strain>
    </source>
</reference>
<dbReference type="InterPro" id="IPR027417">
    <property type="entry name" value="P-loop_NTPase"/>
</dbReference>
<dbReference type="RefSeq" id="WP_156701128.1">
    <property type="nucleotide sequence ID" value="NZ_CACRUP010000010.1"/>
</dbReference>
<protein>
    <recommendedName>
        <fullName evidence="3">AAA domain (Dynein-related subfamily)</fullName>
    </recommendedName>
</protein>
<dbReference type="AlphaFoldDB" id="A0A6N3AE38"/>
<dbReference type="Gene3D" id="3.40.50.300">
    <property type="entry name" value="P-loop containing nucleotide triphosphate hydrolases"/>
    <property type="match status" value="1"/>
</dbReference>
<evidence type="ECO:0000313" key="2">
    <source>
        <dbReference type="EMBL" id="VYT90745.1"/>
    </source>
</evidence>
<dbReference type="EMBL" id="CACRUP010000010">
    <property type="protein sequence ID" value="VYT90745.1"/>
    <property type="molecule type" value="Genomic_DNA"/>
</dbReference>
<feature type="coiled-coil region" evidence="1">
    <location>
        <begin position="214"/>
        <end position="249"/>
    </location>
</feature>